<proteinExistence type="inferred from homology"/>
<dbReference type="HAMAP" id="MF_01660">
    <property type="entry name" value="MenH"/>
    <property type="match status" value="1"/>
</dbReference>
<reference evidence="6" key="1">
    <citation type="journal article" date="2019" name="Int. J. Syst. Evol. Microbiol.">
        <title>The Global Catalogue of Microorganisms (GCM) 10K type strain sequencing project: providing services to taxonomists for standard genome sequencing and annotation.</title>
        <authorList>
            <consortium name="The Broad Institute Genomics Platform"/>
            <consortium name="The Broad Institute Genome Sequencing Center for Infectious Disease"/>
            <person name="Wu L."/>
            <person name="Ma J."/>
        </authorList>
    </citation>
    <scope>NUCLEOTIDE SEQUENCE [LARGE SCALE GENOMIC DNA]</scope>
    <source>
        <strain evidence="6">CCUG 54822</strain>
    </source>
</reference>
<dbReference type="PANTHER" id="PTHR42916:SF1">
    <property type="entry name" value="PROTEIN PHYLLO, CHLOROPLASTIC"/>
    <property type="match status" value="1"/>
</dbReference>
<evidence type="ECO:0000313" key="5">
    <source>
        <dbReference type="EMBL" id="MFD1361426.1"/>
    </source>
</evidence>
<accession>A0ABW3ZSR5</accession>
<evidence type="ECO:0000313" key="6">
    <source>
        <dbReference type="Proteomes" id="UP001597178"/>
    </source>
</evidence>
<comment type="similarity">
    <text evidence="3">Belongs to the AB hydrolase superfamily. MenH family.</text>
</comment>
<feature type="domain" description="AB hydrolase-1" evidence="4">
    <location>
        <begin position="20"/>
        <end position="251"/>
    </location>
</feature>
<dbReference type="EC" id="4.2.99.20" evidence="3"/>
<dbReference type="InterPro" id="IPR029058">
    <property type="entry name" value="AB_hydrolase_fold"/>
</dbReference>
<dbReference type="PRINTS" id="PR00111">
    <property type="entry name" value="ABHYDROLASE"/>
</dbReference>
<comment type="catalytic activity">
    <reaction evidence="3">
        <text>5-enolpyruvoyl-6-hydroxy-2-succinyl-cyclohex-3-ene-1-carboxylate = (1R,6R)-6-hydroxy-2-succinyl-cyclohexa-2,4-diene-1-carboxylate + pyruvate</text>
        <dbReference type="Rhea" id="RHEA:25597"/>
        <dbReference type="ChEBI" id="CHEBI:15361"/>
        <dbReference type="ChEBI" id="CHEBI:58689"/>
        <dbReference type="ChEBI" id="CHEBI:58818"/>
        <dbReference type="EC" id="4.2.99.20"/>
    </reaction>
</comment>
<dbReference type="Proteomes" id="UP001597178">
    <property type="component" value="Unassembled WGS sequence"/>
</dbReference>
<comment type="pathway">
    <text evidence="3">Quinol/quinone metabolism; 1,4-dihydroxy-2-naphthoate biosynthesis; 1,4-dihydroxy-2-naphthoate from chorismate: step 3/7.</text>
</comment>
<dbReference type="Gene3D" id="3.40.50.1820">
    <property type="entry name" value="alpha/beta hydrolase"/>
    <property type="match status" value="1"/>
</dbReference>
<protein>
    <recommendedName>
        <fullName evidence="3">Putative 2-succinyl-6-hydroxy-2,4-cyclohexadiene-1-carboxylate synthase</fullName>
        <shortName evidence="3">SHCHC synthase</shortName>
        <ecNumber evidence="3">4.2.99.20</ecNumber>
    </recommendedName>
</protein>
<keyword evidence="2 3" id="KW-0456">Lyase</keyword>
<comment type="function">
    <text evidence="3">Catalyzes a proton abstraction reaction that results in 2,5-elimination of pyruvate from 2-succinyl-5-enolpyruvyl-6-hydroxy-3-cyclohexene-1-carboxylate (SEPHCHC) and the formation of 2-succinyl-6-hydroxy-2,4-cyclohexadiene-1-carboxylate (SHCHC).</text>
</comment>
<dbReference type="GO" id="GO:0070205">
    <property type="term" value="F:2-succinyl-6-hydroxy-2,4-cyclohexadiene-1-carboxylate synthase activity"/>
    <property type="evidence" value="ECO:0007669"/>
    <property type="project" value="UniProtKB-EC"/>
</dbReference>
<keyword evidence="1 3" id="KW-0474">Menaquinone biosynthesis</keyword>
<dbReference type="InterPro" id="IPR000639">
    <property type="entry name" value="Epox_hydrolase-like"/>
</dbReference>
<dbReference type="PANTHER" id="PTHR42916">
    <property type="entry name" value="2-SUCCINYL-5-ENOLPYRUVYL-6-HYDROXY-3-CYCLOHEXENE-1-CARBOXYLATE SYNTHASE"/>
    <property type="match status" value="1"/>
</dbReference>
<evidence type="ECO:0000259" key="4">
    <source>
        <dbReference type="Pfam" id="PF00561"/>
    </source>
</evidence>
<dbReference type="SUPFAM" id="SSF53474">
    <property type="entry name" value="alpha/beta-Hydrolases"/>
    <property type="match status" value="1"/>
</dbReference>
<dbReference type="PRINTS" id="PR00412">
    <property type="entry name" value="EPOXHYDRLASE"/>
</dbReference>
<comment type="pathway">
    <text evidence="3">Quinol/quinone metabolism; menaquinone biosynthesis.</text>
</comment>
<comment type="caution">
    <text evidence="5">The sequence shown here is derived from an EMBL/GenBank/DDBJ whole genome shotgun (WGS) entry which is preliminary data.</text>
</comment>
<evidence type="ECO:0000256" key="1">
    <source>
        <dbReference type="ARBA" id="ARBA00022428"/>
    </source>
</evidence>
<keyword evidence="6" id="KW-1185">Reference proteome</keyword>
<dbReference type="NCBIfam" id="TIGR03695">
    <property type="entry name" value="menH_SHCHC"/>
    <property type="match status" value="1"/>
</dbReference>
<dbReference type="InterPro" id="IPR000073">
    <property type="entry name" value="AB_hydrolase_1"/>
</dbReference>
<sequence>MHVTINGTAYWYELQGDGEPVVLLHGFTGTAGTWTNLIQDMADTFQVLTLDLPGHGRTGQDPAKTMETFCRDLAGLLDELEWQQVYLIGYSMGGRAALSFALVYPERVASLILESASPGLDGKTERETRRQRDENLAQWIELDGIEAFVAYWENIPLFQSQKQLPKAVRDQLRAERLSHSEKGLAQSLRYMGTGKQPSWWGLLEQLRLPVLLLTGEWDQKFINLNQAMERLLPEAEHIVIKGAGHAIHVEQPATFGKIVNEYLQSS</sequence>
<evidence type="ECO:0000256" key="3">
    <source>
        <dbReference type="HAMAP-Rule" id="MF_01660"/>
    </source>
</evidence>
<dbReference type="EMBL" id="JBHTNH010000014">
    <property type="protein sequence ID" value="MFD1361426.1"/>
    <property type="molecule type" value="Genomic_DNA"/>
</dbReference>
<organism evidence="5 6">
    <name type="scientific">Lentibacillus salinarum</name>
    <dbReference type="NCBI Taxonomy" id="446820"/>
    <lineage>
        <taxon>Bacteria</taxon>
        <taxon>Bacillati</taxon>
        <taxon>Bacillota</taxon>
        <taxon>Bacilli</taxon>
        <taxon>Bacillales</taxon>
        <taxon>Bacillaceae</taxon>
        <taxon>Lentibacillus</taxon>
    </lineage>
</organism>
<comment type="subunit">
    <text evidence="3">Monomer.</text>
</comment>
<evidence type="ECO:0000256" key="2">
    <source>
        <dbReference type="ARBA" id="ARBA00023239"/>
    </source>
</evidence>
<dbReference type="RefSeq" id="WP_382398989.1">
    <property type="nucleotide sequence ID" value="NZ_JBHTNH010000014.1"/>
</dbReference>
<name>A0ABW3ZSR5_9BACI</name>
<dbReference type="Pfam" id="PF00561">
    <property type="entry name" value="Abhydrolase_1"/>
    <property type="match status" value="1"/>
</dbReference>
<dbReference type="InterPro" id="IPR022485">
    <property type="entry name" value="SHCHC_synthase_MenH"/>
</dbReference>
<gene>
    <name evidence="3 5" type="primary">menH</name>
    <name evidence="5" type="ORF">ACFQ4A_07135</name>
</gene>